<gene>
    <name evidence="18" type="ORF">METZ01_LOCUS111691</name>
</gene>
<sequence length="690" mass="76942">MSDDRNQSPDQRNDSGEDKKNTQRRKAKTLVMWVILIMLSMVFVQIFSRSRSEEAQISFSDFRQHLANDNILAVTISEKTIVGEFKSGVPIRVGTGPEIIETQFKVNIPFEDPDLVYDLEEKGVEISARPKSTHWLSYLLTLFPYIFIIVFILFIFRQMQGGQKGIFSFGKSKAKMAGGDRPKVTFKDVAGVTEAKVDLQEIVEFLKEPEKFKKFGARLPKGALLLGPPGTGKTLLARAVAGEAEVPFFTMSGSDFVEMFVGIGASRVRDLFDQGKKNAPCIIFIDEMDAVGRHRGAGLGGGHDEREQTLNQLLVEMDGFDANDGVILIAATNRPDVLDPALLRPGRFDRHIVVDRPDVRGREDILRIKSNNKPMAESVSLRTLARLSPGMSGADLENVVNEAALLAAREDHSMITMEDLERAKDKIVLGAERKIIISDEEKKIIAYHEAGHTMIQELIPEIDNTHMVTIVSRGRALGVTYSLPAEDLYLYARKRCQGDITGLLGGQAAEKIVFDELTSGASNDIERATDLAHRMVCDWGMSELGPIFLGGKNEEVFLGREIVQSRNHSDQTALKIDQEVRGIIDSCRNRAETLLQQNIDILHAMSDALLEFETLDRDQLDRLFRGEKLEPEETLEPISSDEERRESAPEEASDSKEEEPSETPPVVEKEVAIQASDDRVEAERSRTSES</sequence>
<comment type="cofactor">
    <cofactor evidence="1">
        <name>Zn(2+)</name>
        <dbReference type="ChEBI" id="CHEBI:29105"/>
    </cofactor>
</comment>
<dbReference type="GO" id="GO:0016887">
    <property type="term" value="F:ATP hydrolysis activity"/>
    <property type="evidence" value="ECO:0007669"/>
    <property type="project" value="InterPro"/>
</dbReference>
<dbReference type="GO" id="GO:0008270">
    <property type="term" value="F:zinc ion binding"/>
    <property type="evidence" value="ECO:0007669"/>
    <property type="project" value="InterPro"/>
</dbReference>
<comment type="subcellular location">
    <subcellularLocation>
        <location evidence="2">Membrane</location>
    </subcellularLocation>
</comment>
<feature type="transmembrane region" description="Helical" evidence="16">
    <location>
        <begin position="30"/>
        <end position="48"/>
    </location>
</feature>
<evidence type="ECO:0000256" key="4">
    <source>
        <dbReference type="ARBA" id="ARBA00022475"/>
    </source>
</evidence>
<reference evidence="18" key="1">
    <citation type="submission" date="2018-05" db="EMBL/GenBank/DDBJ databases">
        <authorList>
            <person name="Lanie J.A."/>
            <person name="Ng W.-L."/>
            <person name="Kazmierczak K.M."/>
            <person name="Andrzejewski T.M."/>
            <person name="Davidsen T.M."/>
            <person name="Wayne K.J."/>
            <person name="Tettelin H."/>
            <person name="Glass J.I."/>
            <person name="Rusch D."/>
            <person name="Podicherti R."/>
            <person name="Tsui H.-C.T."/>
            <person name="Winkler M.E."/>
        </authorList>
    </citation>
    <scope>NUCLEOTIDE SEQUENCE</scope>
</reference>
<dbReference type="GO" id="GO:0004222">
    <property type="term" value="F:metalloendopeptidase activity"/>
    <property type="evidence" value="ECO:0007669"/>
    <property type="project" value="InterPro"/>
</dbReference>
<dbReference type="Gene3D" id="3.30.720.210">
    <property type="match status" value="1"/>
</dbReference>
<keyword evidence="7" id="KW-0479">Metal-binding</keyword>
<feature type="compositionally biased region" description="Acidic residues" evidence="15">
    <location>
        <begin position="649"/>
        <end position="661"/>
    </location>
</feature>
<feature type="compositionally biased region" description="Basic and acidic residues" evidence="15">
    <location>
        <begin position="667"/>
        <end position="690"/>
    </location>
</feature>
<evidence type="ECO:0000256" key="16">
    <source>
        <dbReference type="SAM" id="Phobius"/>
    </source>
</evidence>
<keyword evidence="8" id="KW-0547">Nucleotide-binding</keyword>
<dbReference type="EMBL" id="UINC01013653">
    <property type="protein sequence ID" value="SVA58837.1"/>
    <property type="molecule type" value="Genomic_DNA"/>
</dbReference>
<evidence type="ECO:0000256" key="5">
    <source>
        <dbReference type="ARBA" id="ARBA00022670"/>
    </source>
</evidence>
<dbReference type="FunFam" id="1.20.58.760:FF:000001">
    <property type="entry name" value="ATP-dependent zinc metalloprotease FtsH"/>
    <property type="match status" value="1"/>
</dbReference>
<accession>A0A381X3R6</accession>
<dbReference type="Gene3D" id="1.10.8.60">
    <property type="match status" value="1"/>
</dbReference>
<dbReference type="FunFam" id="1.10.8.60:FF:000001">
    <property type="entry name" value="ATP-dependent zinc metalloprotease FtsH"/>
    <property type="match status" value="1"/>
</dbReference>
<keyword evidence="14 16" id="KW-0472">Membrane</keyword>
<evidence type="ECO:0000256" key="11">
    <source>
        <dbReference type="ARBA" id="ARBA00022840"/>
    </source>
</evidence>
<dbReference type="Pfam" id="PF00004">
    <property type="entry name" value="AAA"/>
    <property type="match status" value="1"/>
</dbReference>
<dbReference type="GO" id="GO:0004176">
    <property type="term" value="F:ATP-dependent peptidase activity"/>
    <property type="evidence" value="ECO:0007669"/>
    <property type="project" value="InterPro"/>
</dbReference>
<dbReference type="InterPro" id="IPR003593">
    <property type="entry name" value="AAA+_ATPase"/>
</dbReference>
<evidence type="ECO:0000256" key="1">
    <source>
        <dbReference type="ARBA" id="ARBA00001947"/>
    </source>
</evidence>
<dbReference type="SMART" id="SM00382">
    <property type="entry name" value="AAA"/>
    <property type="match status" value="1"/>
</dbReference>
<dbReference type="AlphaFoldDB" id="A0A381X3R6"/>
<dbReference type="SUPFAM" id="SSF140990">
    <property type="entry name" value="FtsH protease domain-like"/>
    <property type="match status" value="1"/>
</dbReference>
<dbReference type="GO" id="GO:0005524">
    <property type="term" value="F:ATP binding"/>
    <property type="evidence" value="ECO:0007669"/>
    <property type="project" value="UniProtKB-KW"/>
</dbReference>
<dbReference type="InterPro" id="IPR000642">
    <property type="entry name" value="Peptidase_M41"/>
</dbReference>
<proteinExistence type="inferred from homology"/>
<evidence type="ECO:0000256" key="8">
    <source>
        <dbReference type="ARBA" id="ARBA00022741"/>
    </source>
</evidence>
<keyword evidence="4" id="KW-1003">Cell membrane</keyword>
<evidence type="ECO:0000256" key="15">
    <source>
        <dbReference type="SAM" id="MobiDB-lite"/>
    </source>
</evidence>
<dbReference type="InterPro" id="IPR005936">
    <property type="entry name" value="FtsH"/>
</dbReference>
<dbReference type="Gene3D" id="1.20.58.760">
    <property type="entry name" value="Peptidase M41"/>
    <property type="match status" value="1"/>
</dbReference>
<evidence type="ECO:0000256" key="12">
    <source>
        <dbReference type="ARBA" id="ARBA00022989"/>
    </source>
</evidence>
<dbReference type="GO" id="GO:0005886">
    <property type="term" value="C:plasma membrane"/>
    <property type="evidence" value="ECO:0007669"/>
    <property type="project" value="TreeGrafter"/>
</dbReference>
<comment type="similarity">
    <text evidence="3">In the C-terminal section; belongs to the peptidase M41 family.</text>
</comment>
<keyword evidence="12 16" id="KW-1133">Transmembrane helix</keyword>
<dbReference type="CDD" id="cd19501">
    <property type="entry name" value="RecA-like_FtsH"/>
    <property type="match status" value="1"/>
</dbReference>
<dbReference type="PANTHER" id="PTHR23076">
    <property type="entry name" value="METALLOPROTEASE M41 FTSH"/>
    <property type="match status" value="1"/>
</dbReference>
<organism evidence="18">
    <name type="scientific">marine metagenome</name>
    <dbReference type="NCBI Taxonomy" id="408172"/>
    <lineage>
        <taxon>unclassified sequences</taxon>
        <taxon>metagenomes</taxon>
        <taxon>ecological metagenomes</taxon>
    </lineage>
</organism>
<dbReference type="InterPro" id="IPR027417">
    <property type="entry name" value="P-loop_NTPase"/>
</dbReference>
<evidence type="ECO:0000256" key="14">
    <source>
        <dbReference type="ARBA" id="ARBA00023136"/>
    </source>
</evidence>
<dbReference type="InterPro" id="IPR041569">
    <property type="entry name" value="AAA_lid_3"/>
</dbReference>
<dbReference type="Pfam" id="PF01434">
    <property type="entry name" value="Peptidase_M41"/>
    <property type="match status" value="1"/>
</dbReference>
<keyword evidence="9" id="KW-0378">Hydrolase</keyword>
<keyword evidence="6 16" id="KW-0812">Transmembrane</keyword>
<feature type="transmembrane region" description="Helical" evidence="16">
    <location>
        <begin position="135"/>
        <end position="156"/>
    </location>
</feature>
<keyword evidence="11" id="KW-0067">ATP-binding</keyword>
<feature type="region of interest" description="Disordered" evidence="15">
    <location>
        <begin position="1"/>
        <end position="23"/>
    </location>
</feature>
<evidence type="ECO:0000256" key="6">
    <source>
        <dbReference type="ARBA" id="ARBA00022692"/>
    </source>
</evidence>
<feature type="compositionally biased region" description="Basic and acidic residues" evidence="15">
    <location>
        <begin position="1"/>
        <end position="21"/>
    </location>
</feature>
<feature type="domain" description="AAA+ ATPase" evidence="17">
    <location>
        <begin position="219"/>
        <end position="358"/>
    </location>
</feature>
<name>A0A381X3R6_9ZZZZ</name>
<dbReference type="FunFam" id="3.40.50.300:FF:000001">
    <property type="entry name" value="ATP-dependent zinc metalloprotease FtsH"/>
    <property type="match status" value="1"/>
</dbReference>
<dbReference type="GO" id="GO:0006508">
    <property type="term" value="P:proteolysis"/>
    <property type="evidence" value="ECO:0007669"/>
    <property type="project" value="UniProtKB-KW"/>
</dbReference>
<dbReference type="PROSITE" id="PS00674">
    <property type="entry name" value="AAA"/>
    <property type="match status" value="1"/>
</dbReference>
<dbReference type="PANTHER" id="PTHR23076:SF97">
    <property type="entry name" value="ATP-DEPENDENT ZINC METALLOPROTEASE YME1L1"/>
    <property type="match status" value="1"/>
</dbReference>
<evidence type="ECO:0000313" key="18">
    <source>
        <dbReference type="EMBL" id="SVA58837.1"/>
    </source>
</evidence>
<protein>
    <recommendedName>
        <fullName evidence="17">AAA+ ATPase domain-containing protein</fullName>
    </recommendedName>
</protein>
<keyword evidence="5" id="KW-0645">Protease</keyword>
<dbReference type="HAMAP" id="MF_01458">
    <property type="entry name" value="FtsH"/>
    <property type="match status" value="1"/>
</dbReference>
<dbReference type="SUPFAM" id="SSF52540">
    <property type="entry name" value="P-loop containing nucleoside triphosphate hydrolases"/>
    <property type="match status" value="1"/>
</dbReference>
<dbReference type="GO" id="GO:0030163">
    <property type="term" value="P:protein catabolic process"/>
    <property type="evidence" value="ECO:0007669"/>
    <property type="project" value="TreeGrafter"/>
</dbReference>
<evidence type="ECO:0000256" key="13">
    <source>
        <dbReference type="ARBA" id="ARBA00023049"/>
    </source>
</evidence>
<evidence type="ECO:0000259" key="17">
    <source>
        <dbReference type="SMART" id="SM00382"/>
    </source>
</evidence>
<evidence type="ECO:0000256" key="7">
    <source>
        <dbReference type="ARBA" id="ARBA00022723"/>
    </source>
</evidence>
<dbReference type="InterPro" id="IPR003960">
    <property type="entry name" value="ATPase_AAA_CS"/>
</dbReference>
<evidence type="ECO:0000256" key="2">
    <source>
        <dbReference type="ARBA" id="ARBA00004370"/>
    </source>
</evidence>
<dbReference type="Gene3D" id="3.40.50.300">
    <property type="entry name" value="P-loop containing nucleotide triphosphate hydrolases"/>
    <property type="match status" value="1"/>
</dbReference>
<keyword evidence="10" id="KW-0862">Zinc</keyword>
<dbReference type="NCBIfam" id="TIGR01241">
    <property type="entry name" value="FtsH_fam"/>
    <property type="match status" value="1"/>
</dbReference>
<feature type="region of interest" description="Disordered" evidence="15">
    <location>
        <begin position="626"/>
        <end position="690"/>
    </location>
</feature>
<dbReference type="InterPro" id="IPR011546">
    <property type="entry name" value="Pept_M41_FtsH_extracell"/>
</dbReference>
<evidence type="ECO:0000256" key="10">
    <source>
        <dbReference type="ARBA" id="ARBA00022833"/>
    </source>
</evidence>
<evidence type="ECO:0000256" key="9">
    <source>
        <dbReference type="ARBA" id="ARBA00022801"/>
    </source>
</evidence>
<evidence type="ECO:0000256" key="3">
    <source>
        <dbReference type="ARBA" id="ARBA00010044"/>
    </source>
</evidence>
<dbReference type="Pfam" id="PF17862">
    <property type="entry name" value="AAA_lid_3"/>
    <property type="match status" value="1"/>
</dbReference>
<dbReference type="InterPro" id="IPR037219">
    <property type="entry name" value="Peptidase_M41-like"/>
</dbReference>
<dbReference type="Pfam" id="PF06480">
    <property type="entry name" value="FtsH_ext"/>
    <property type="match status" value="1"/>
</dbReference>
<keyword evidence="13" id="KW-0482">Metalloprotease</keyword>
<dbReference type="InterPro" id="IPR003959">
    <property type="entry name" value="ATPase_AAA_core"/>
</dbReference>